<dbReference type="AlphaFoldDB" id="A0A7W6NPM1"/>
<keyword evidence="4 11" id="KW-1134">Transmembrane beta strand</keyword>
<dbReference type="NCBIfam" id="TIGR01785">
    <property type="entry name" value="TonB-hemin"/>
    <property type="match status" value="1"/>
</dbReference>
<feature type="chain" id="PRO_5031531727" evidence="14">
    <location>
        <begin position="23"/>
        <end position="739"/>
    </location>
</feature>
<dbReference type="InterPro" id="IPR012910">
    <property type="entry name" value="Plug_dom"/>
</dbReference>
<evidence type="ECO:0000256" key="9">
    <source>
        <dbReference type="ARBA" id="ARBA00023170"/>
    </source>
</evidence>
<sequence length="739" mass="78808">MRSLLLTAGLAALTVAASPALALEGPTGPVTTAEDPTELAPLSVLATRVGTQVDEVPATVTVITSDQIEAMLATDIKDLVRFEPGVSVVSQPARFGAALGTTGRGRNEGFTIRGMGGDRVLIIVDGVRVPDGFVFGAQSVGRGGYADLDLMRSVEILRGPASALYGSDGVAGAVAFTTRDPSDLLRSGESFDARARVGYNSADQGLTTAASIAGEVGDFSGMLAWTGRDSQEQETNGDVGGAGPARTMANPEENSSDAFLAKGVWNFAQGQSLRATWDYFEGEMFADVLSGRTATVLQLTAHDTTTRSGGSLAWRAEEVLGLDRAQVTAYGQQSESRQFTFEDRTPAVDRTRDNTFDNAVVGLAADATTTFGINRITFGGEWSETTQEGVRGGTVPPMGETFPTSAFPKTDYVLAGVFIQDEISLLNDSLRIIPAVRWDSYDLSTANDPLYPGVRADQSDDHFSTKLGAVWWGDTFGVFANWGEGFKAPTPSQVNNFFSNPAFGYTSIPNPNLRPETSQSIEFGARVRNVVLPGAGALSGQAVVFRTDYEDFIAQQVVSGSFTPADPAVYQYVNFTDVEISGFEARADAWWENGVNARFAFAYAEGDTTSAGVTTALPTIDPIKVVFGVGYDEPQGRYGVSAIGTWSQAKDPADTDGLGCYNANPAVSSCYVGDDFALLDLTAYWNMNDQVTARVGVFNVFDEKYSWWSDIRGVSNATTFKDAFTQPGRNFGLSLSLRL</sequence>
<dbReference type="GO" id="GO:0015344">
    <property type="term" value="F:siderophore uptake transmembrane transporter activity"/>
    <property type="evidence" value="ECO:0007669"/>
    <property type="project" value="TreeGrafter"/>
</dbReference>
<evidence type="ECO:0000256" key="11">
    <source>
        <dbReference type="PROSITE-ProRule" id="PRU01360"/>
    </source>
</evidence>
<comment type="similarity">
    <text evidence="2 11 12">Belongs to the TonB-dependent receptor family.</text>
</comment>
<keyword evidence="10 11" id="KW-0998">Cell outer membrane</keyword>
<evidence type="ECO:0000256" key="8">
    <source>
        <dbReference type="ARBA" id="ARBA00023136"/>
    </source>
</evidence>
<evidence type="ECO:0000256" key="6">
    <source>
        <dbReference type="ARBA" id="ARBA00022729"/>
    </source>
</evidence>
<evidence type="ECO:0000256" key="13">
    <source>
        <dbReference type="SAM" id="MobiDB-lite"/>
    </source>
</evidence>
<feature type="signal peptide" evidence="14">
    <location>
        <begin position="1"/>
        <end position="22"/>
    </location>
</feature>
<dbReference type="Proteomes" id="UP000529946">
    <property type="component" value="Unassembled WGS sequence"/>
</dbReference>
<dbReference type="PROSITE" id="PS52016">
    <property type="entry name" value="TONB_DEPENDENT_REC_3"/>
    <property type="match status" value="1"/>
</dbReference>
<name>A0A7W6NPM1_9CAUL</name>
<evidence type="ECO:0000313" key="18">
    <source>
        <dbReference type="Proteomes" id="UP000529946"/>
    </source>
</evidence>
<evidence type="ECO:0000256" key="1">
    <source>
        <dbReference type="ARBA" id="ARBA00004571"/>
    </source>
</evidence>
<dbReference type="InterPro" id="IPR011276">
    <property type="entry name" value="TonB_haem/Hb_rcpt"/>
</dbReference>
<keyword evidence="9 17" id="KW-0675">Receptor</keyword>
<evidence type="ECO:0000256" key="4">
    <source>
        <dbReference type="ARBA" id="ARBA00022452"/>
    </source>
</evidence>
<keyword evidence="8 11" id="KW-0472">Membrane</keyword>
<dbReference type="EMBL" id="JACIDM010000001">
    <property type="protein sequence ID" value="MBB4082310.1"/>
    <property type="molecule type" value="Genomic_DNA"/>
</dbReference>
<keyword evidence="3 11" id="KW-0813">Transport</keyword>
<keyword evidence="6 14" id="KW-0732">Signal</keyword>
<proteinExistence type="inferred from homology"/>
<dbReference type="Pfam" id="PF07715">
    <property type="entry name" value="Plug"/>
    <property type="match status" value="1"/>
</dbReference>
<dbReference type="InterPro" id="IPR000531">
    <property type="entry name" value="Beta-barrel_TonB"/>
</dbReference>
<dbReference type="InterPro" id="IPR010949">
    <property type="entry name" value="TonB_Hb/transfer/lactofer_rcpt"/>
</dbReference>
<protein>
    <submittedName>
        <fullName evidence="17">Hemoglobin/transferrin/lactoferrin receptor protein</fullName>
    </submittedName>
</protein>
<dbReference type="NCBIfam" id="TIGR01786">
    <property type="entry name" value="TonB-hemlactrns"/>
    <property type="match status" value="1"/>
</dbReference>
<dbReference type="GO" id="GO:0044718">
    <property type="term" value="P:siderophore transmembrane transport"/>
    <property type="evidence" value="ECO:0007669"/>
    <property type="project" value="TreeGrafter"/>
</dbReference>
<dbReference type="PANTHER" id="PTHR30069">
    <property type="entry name" value="TONB-DEPENDENT OUTER MEMBRANE RECEPTOR"/>
    <property type="match status" value="1"/>
</dbReference>
<evidence type="ECO:0000256" key="5">
    <source>
        <dbReference type="ARBA" id="ARBA00022692"/>
    </source>
</evidence>
<comment type="subcellular location">
    <subcellularLocation>
        <location evidence="1 11">Cell outer membrane</location>
        <topology evidence="1 11">Multi-pass membrane protein</topology>
    </subcellularLocation>
</comment>
<evidence type="ECO:0000313" key="17">
    <source>
        <dbReference type="EMBL" id="MBB4082310.1"/>
    </source>
</evidence>
<keyword evidence="18" id="KW-1185">Reference proteome</keyword>
<feature type="region of interest" description="Disordered" evidence="13">
    <location>
        <begin position="229"/>
        <end position="253"/>
    </location>
</feature>
<evidence type="ECO:0000256" key="10">
    <source>
        <dbReference type="ARBA" id="ARBA00023237"/>
    </source>
</evidence>
<keyword evidence="7 12" id="KW-0798">TonB box</keyword>
<evidence type="ECO:0000256" key="12">
    <source>
        <dbReference type="RuleBase" id="RU003357"/>
    </source>
</evidence>
<dbReference type="Gene3D" id="2.170.130.10">
    <property type="entry name" value="TonB-dependent receptor, plug domain"/>
    <property type="match status" value="1"/>
</dbReference>
<dbReference type="SUPFAM" id="SSF56935">
    <property type="entry name" value="Porins"/>
    <property type="match status" value="1"/>
</dbReference>
<dbReference type="Gene3D" id="2.40.170.20">
    <property type="entry name" value="TonB-dependent receptor, beta-barrel domain"/>
    <property type="match status" value="1"/>
</dbReference>
<dbReference type="InterPro" id="IPR039426">
    <property type="entry name" value="TonB-dep_rcpt-like"/>
</dbReference>
<evidence type="ECO:0000256" key="2">
    <source>
        <dbReference type="ARBA" id="ARBA00009810"/>
    </source>
</evidence>
<dbReference type="Pfam" id="PF00593">
    <property type="entry name" value="TonB_dep_Rec_b-barrel"/>
    <property type="match status" value="1"/>
</dbReference>
<dbReference type="CDD" id="cd01347">
    <property type="entry name" value="ligand_gated_channel"/>
    <property type="match status" value="1"/>
</dbReference>
<dbReference type="InterPro" id="IPR036942">
    <property type="entry name" value="Beta-barrel_TonB_sf"/>
</dbReference>
<dbReference type="PANTHER" id="PTHR30069:SF29">
    <property type="entry name" value="HEMOGLOBIN AND HEMOGLOBIN-HAPTOGLOBIN-BINDING PROTEIN 1-RELATED"/>
    <property type="match status" value="1"/>
</dbReference>
<evidence type="ECO:0000259" key="15">
    <source>
        <dbReference type="Pfam" id="PF00593"/>
    </source>
</evidence>
<feature type="domain" description="TonB-dependent receptor plug" evidence="16">
    <location>
        <begin position="53"/>
        <end position="173"/>
    </location>
</feature>
<gene>
    <name evidence="17" type="ORF">GGR12_001149</name>
</gene>
<dbReference type="InterPro" id="IPR037066">
    <property type="entry name" value="Plug_dom_sf"/>
</dbReference>
<organism evidence="17 18">
    <name type="scientific">Brevundimonas lenta</name>
    <dbReference type="NCBI Taxonomy" id="424796"/>
    <lineage>
        <taxon>Bacteria</taxon>
        <taxon>Pseudomonadati</taxon>
        <taxon>Pseudomonadota</taxon>
        <taxon>Alphaproteobacteria</taxon>
        <taxon>Caulobacterales</taxon>
        <taxon>Caulobacteraceae</taxon>
        <taxon>Brevundimonas</taxon>
    </lineage>
</organism>
<keyword evidence="5 11" id="KW-0812">Transmembrane</keyword>
<evidence type="ECO:0000256" key="3">
    <source>
        <dbReference type="ARBA" id="ARBA00022448"/>
    </source>
</evidence>
<evidence type="ECO:0000256" key="14">
    <source>
        <dbReference type="SAM" id="SignalP"/>
    </source>
</evidence>
<feature type="domain" description="TonB-dependent receptor-like beta-barrel" evidence="15">
    <location>
        <begin position="266"/>
        <end position="700"/>
    </location>
</feature>
<comment type="caution">
    <text evidence="17">The sequence shown here is derived from an EMBL/GenBank/DDBJ whole genome shotgun (WGS) entry which is preliminary data.</text>
</comment>
<accession>A0A7W6NPM1</accession>
<dbReference type="GO" id="GO:0009279">
    <property type="term" value="C:cell outer membrane"/>
    <property type="evidence" value="ECO:0007669"/>
    <property type="project" value="UniProtKB-SubCell"/>
</dbReference>
<evidence type="ECO:0000259" key="16">
    <source>
        <dbReference type="Pfam" id="PF07715"/>
    </source>
</evidence>
<evidence type="ECO:0000256" key="7">
    <source>
        <dbReference type="ARBA" id="ARBA00023077"/>
    </source>
</evidence>
<reference evidence="17 18" key="1">
    <citation type="submission" date="2020-08" db="EMBL/GenBank/DDBJ databases">
        <title>Genomic Encyclopedia of Type Strains, Phase IV (KMG-IV): sequencing the most valuable type-strain genomes for metagenomic binning, comparative biology and taxonomic classification.</title>
        <authorList>
            <person name="Goeker M."/>
        </authorList>
    </citation>
    <scope>NUCLEOTIDE SEQUENCE [LARGE SCALE GENOMIC DNA]</scope>
    <source>
        <strain evidence="17 18">DSM 23960</strain>
    </source>
</reference>
<dbReference type="GO" id="GO:0015232">
    <property type="term" value="F:heme transmembrane transporter activity"/>
    <property type="evidence" value="ECO:0007669"/>
    <property type="project" value="InterPro"/>
</dbReference>
<dbReference type="RefSeq" id="WP_183203399.1">
    <property type="nucleotide sequence ID" value="NZ_BAAAER010000004.1"/>
</dbReference>